<evidence type="ECO:0008006" key="3">
    <source>
        <dbReference type="Google" id="ProtNLM"/>
    </source>
</evidence>
<evidence type="ECO:0000313" key="2">
    <source>
        <dbReference type="Proteomes" id="UP000528918"/>
    </source>
</evidence>
<evidence type="ECO:0000313" key="1">
    <source>
        <dbReference type="EMBL" id="NYS45329.1"/>
    </source>
</evidence>
<name>A0ABX2SV53_VREZH</name>
<protein>
    <recommendedName>
        <fullName evidence="3">Pentatricopeptide repeat-containing protein</fullName>
    </recommendedName>
</protein>
<dbReference type="RefSeq" id="WP_179927810.1">
    <property type="nucleotide sequence ID" value="NZ_JACCDD010000005.1"/>
</dbReference>
<dbReference type="Proteomes" id="UP000528918">
    <property type="component" value="Unassembled WGS sequence"/>
</dbReference>
<gene>
    <name evidence="1" type="ORF">HZS79_10275</name>
</gene>
<proteinExistence type="predicted"/>
<organism evidence="1 2">
    <name type="scientific">Vreelandella zhaodongensis</name>
    <name type="common">Halomonas zhaodongensis</name>
    <dbReference type="NCBI Taxonomy" id="1176240"/>
    <lineage>
        <taxon>Bacteria</taxon>
        <taxon>Pseudomonadati</taxon>
        <taxon>Pseudomonadota</taxon>
        <taxon>Gammaproteobacteria</taxon>
        <taxon>Oceanospirillales</taxon>
        <taxon>Halomonadaceae</taxon>
        <taxon>Vreelandella</taxon>
    </lineage>
</organism>
<accession>A0ABX2SV53</accession>
<sequence length="107" mass="11612">MHNTQLADISQAGLQLAIQEIKEEMFDTPECDYTIAKLLSHCGQFEAAERHIDEMLLKWGASPDVVTLTEQAYADMAALSTTDTVPSTSHTAHGLSYFTPTAPTAVA</sequence>
<reference evidence="1 2" key="1">
    <citation type="journal article" date="2013" name="Antonie Van Leeuwenhoek">
        <title>Halomonas zhaodongensis sp. nov., a slightly halophilic bacterium isolated from saline-alkaline soils in Zhaodong, China.</title>
        <authorList>
            <person name="Jiang J."/>
            <person name="Pan Y."/>
            <person name="Meng L."/>
            <person name="Hu S."/>
            <person name="Zhang X."/>
            <person name="Hu B."/>
            <person name="Meng J."/>
            <person name="Li C."/>
            <person name="Huang H."/>
            <person name="Wang K."/>
            <person name="Su T."/>
        </authorList>
    </citation>
    <scope>NUCLEOTIDE SEQUENCE [LARGE SCALE GENOMIC DNA]</scope>
    <source>
        <strain evidence="1 2">NEAU-ST10-25</strain>
    </source>
</reference>
<keyword evidence="2" id="KW-1185">Reference proteome</keyword>
<comment type="caution">
    <text evidence="1">The sequence shown here is derived from an EMBL/GenBank/DDBJ whole genome shotgun (WGS) entry which is preliminary data.</text>
</comment>
<dbReference type="EMBL" id="JACCDD010000005">
    <property type="protein sequence ID" value="NYS45329.1"/>
    <property type="molecule type" value="Genomic_DNA"/>
</dbReference>